<keyword evidence="8 12" id="KW-0238">DNA-binding</keyword>
<feature type="domain" description="THAP-type" evidence="15">
    <location>
        <begin position="310"/>
        <end position="406"/>
    </location>
</feature>
<keyword evidence="17" id="KW-1185">Reference proteome</keyword>
<evidence type="ECO:0000256" key="2">
    <source>
        <dbReference type="ARBA" id="ARBA00006177"/>
    </source>
</evidence>
<evidence type="ECO:0000256" key="1">
    <source>
        <dbReference type="ARBA" id="ARBA00004642"/>
    </source>
</evidence>
<evidence type="ECO:0000256" key="10">
    <source>
        <dbReference type="ARBA" id="ARBA00023242"/>
    </source>
</evidence>
<keyword evidence="9" id="KW-0804">Transcription</keyword>
<comment type="caution">
    <text evidence="16">The sequence shown here is derived from an EMBL/GenBank/DDBJ whole genome shotgun (WGS) entry which is preliminary data.</text>
</comment>
<dbReference type="PANTHER" id="PTHR46600:SF1">
    <property type="entry name" value="THAP DOMAIN-CONTAINING PROTEIN 1"/>
    <property type="match status" value="1"/>
</dbReference>
<dbReference type="Proteomes" id="UP000821853">
    <property type="component" value="Chromosome 1"/>
</dbReference>
<evidence type="ECO:0000256" key="7">
    <source>
        <dbReference type="ARBA" id="ARBA00023054"/>
    </source>
</evidence>
<feature type="region of interest" description="Disordered" evidence="14">
    <location>
        <begin position="437"/>
        <end position="456"/>
    </location>
</feature>
<keyword evidence="4 12" id="KW-0863">Zinc-finger</keyword>
<evidence type="ECO:0000256" key="9">
    <source>
        <dbReference type="ARBA" id="ARBA00023163"/>
    </source>
</evidence>
<dbReference type="GO" id="GO:0043565">
    <property type="term" value="F:sequence-specific DNA binding"/>
    <property type="evidence" value="ECO:0007669"/>
    <property type="project" value="InterPro"/>
</dbReference>
<dbReference type="GO" id="GO:0008270">
    <property type="term" value="F:zinc ion binding"/>
    <property type="evidence" value="ECO:0007669"/>
    <property type="project" value="UniProtKB-KW"/>
</dbReference>
<reference evidence="16 17" key="1">
    <citation type="journal article" date="2020" name="Cell">
        <title>Large-Scale Comparative Analyses of Tick Genomes Elucidate Their Genetic Diversity and Vector Capacities.</title>
        <authorList>
            <consortium name="Tick Genome and Microbiome Consortium (TIGMIC)"/>
            <person name="Jia N."/>
            <person name="Wang J."/>
            <person name="Shi W."/>
            <person name="Du L."/>
            <person name="Sun Y."/>
            <person name="Zhan W."/>
            <person name="Jiang J.F."/>
            <person name="Wang Q."/>
            <person name="Zhang B."/>
            <person name="Ji P."/>
            <person name="Bell-Sakyi L."/>
            <person name="Cui X.M."/>
            <person name="Yuan T.T."/>
            <person name="Jiang B.G."/>
            <person name="Yang W.F."/>
            <person name="Lam T.T."/>
            <person name="Chang Q.C."/>
            <person name="Ding S.J."/>
            <person name="Wang X.J."/>
            <person name="Zhu J.G."/>
            <person name="Ruan X.D."/>
            <person name="Zhao L."/>
            <person name="Wei J.T."/>
            <person name="Ye R.Z."/>
            <person name="Que T.C."/>
            <person name="Du C.H."/>
            <person name="Zhou Y.H."/>
            <person name="Cheng J.X."/>
            <person name="Dai P.F."/>
            <person name="Guo W.B."/>
            <person name="Han X.H."/>
            <person name="Huang E.J."/>
            <person name="Li L.F."/>
            <person name="Wei W."/>
            <person name="Gao Y.C."/>
            <person name="Liu J.Z."/>
            <person name="Shao H.Z."/>
            <person name="Wang X."/>
            <person name="Wang C.C."/>
            <person name="Yang T.C."/>
            <person name="Huo Q.B."/>
            <person name="Li W."/>
            <person name="Chen H.Y."/>
            <person name="Chen S.E."/>
            <person name="Zhou L.G."/>
            <person name="Ni X.B."/>
            <person name="Tian J.H."/>
            <person name="Sheng Y."/>
            <person name="Liu T."/>
            <person name="Pan Y.S."/>
            <person name="Xia L.Y."/>
            <person name="Li J."/>
            <person name="Zhao F."/>
            <person name="Cao W.C."/>
        </authorList>
    </citation>
    <scope>NUCLEOTIDE SEQUENCE [LARGE SCALE GENOMIC DNA]</scope>
    <source>
        <strain evidence="16">HaeL-2018</strain>
    </source>
</reference>
<evidence type="ECO:0000256" key="4">
    <source>
        <dbReference type="ARBA" id="ARBA00022771"/>
    </source>
</evidence>
<dbReference type="SMART" id="SM00980">
    <property type="entry name" value="THAP"/>
    <property type="match status" value="1"/>
</dbReference>
<keyword evidence="7 13" id="KW-0175">Coiled coil</keyword>
<evidence type="ECO:0000256" key="8">
    <source>
        <dbReference type="ARBA" id="ARBA00023125"/>
    </source>
</evidence>
<comment type="subcellular location">
    <subcellularLocation>
        <location evidence="1">Nucleus</location>
        <location evidence="1">Nucleoplasm</location>
    </subcellularLocation>
</comment>
<comment type="similarity">
    <text evidence="2">Belongs to the THAP1 family.</text>
</comment>
<dbReference type="OrthoDB" id="6764673at2759"/>
<dbReference type="SMART" id="SM00692">
    <property type="entry name" value="DM3"/>
    <property type="match status" value="1"/>
</dbReference>
<proteinExistence type="inferred from homology"/>
<dbReference type="GO" id="GO:0005654">
    <property type="term" value="C:nucleoplasm"/>
    <property type="evidence" value="ECO:0007669"/>
    <property type="project" value="UniProtKB-SubCell"/>
</dbReference>
<evidence type="ECO:0000256" key="3">
    <source>
        <dbReference type="ARBA" id="ARBA00022723"/>
    </source>
</evidence>
<dbReference type="PANTHER" id="PTHR46600">
    <property type="entry name" value="THAP DOMAIN-CONTAINING"/>
    <property type="match status" value="1"/>
</dbReference>
<dbReference type="PROSITE" id="PS50950">
    <property type="entry name" value="ZF_THAP"/>
    <property type="match status" value="1"/>
</dbReference>
<dbReference type="VEuPathDB" id="VectorBase:HLOH_040664"/>
<evidence type="ECO:0000256" key="12">
    <source>
        <dbReference type="PROSITE-ProRule" id="PRU00309"/>
    </source>
</evidence>
<evidence type="ECO:0000256" key="14">
    <source>
        <dbReference type="SAM" id="MobiDB-lite"/>
    </source>
</evidence>
<dbReference type="EMBL" id="JABSTR010000001">
    <property type="protein sequence ID" value="KAH9361787.1"/>
    <property type="molecule type" value="Genomic_DNA"/>
</dbReference>
<gene>
    <name evidence="16" type="ORF">HPB48_003804</name>
</gene>
<dbReference type="AlphaFoldDB" id="A0A9J6FFL9"/>
<dbReference type="InterPro" id="IPR006612">
    <property type="entry name" value="THAP_Znf"/>
</dbReference>
<evidence type="ECO:0000313" key="16">
    <source>
        <dbReference type="EMBL" id="KAH9361787.1"/>
    </source>
</evidence>
<organism evidence="16 17">
    <name type="scientific">Haemaphysalis longicornis</name>
    <name type="common">Bush tick</name>
    <dbReference type="NCBI Taxonomy" id="44386"/>
    <lineage>
        <taxon>Eukaryota</taxon>
        <taxon>Metazoa</taxon>
        <taxon>Ecdysozoa</taxon>
        <taxon>Arthropoda</taxon>
        <taxon>Chelicerata</taxon>
        <taxon>Arachnida</taxon>
        <taxon>Acari</taxon>
        <taxon>Parasitiformes</taxon>
        <taxon>Ixodida</taxon>
        <taxon>Ixodoidea</taxon>
        <taxon>Ixodidae</taxon>
        <taxon>Haemaphysalinae</taxon>
        <taxon>Haemaphysalis</taxon>
    </lineage>
</organism>
<feature type="coiled-coil region" evidence="13">
    <location>
        <begin position="194"/>
        <end position="228"/>
    </location>
</feature>
<evidence type="ECO:0000256" key="6">
    <source>
        <dbReference type="ARBA" id="ARBA00023015"/>
    </source>
</evidence>
<keyword evidence="11" id="KW-0131">Cell cycle</keyword>
<dbReference type="Pfam" id="PF05485">
    <property type="entry name" value="THAP"/>
    <property type="match status" value="1"/>
</dbReference>
<evidence type="ECO:0000256" key="11">
    <source>
        <dbReference type="ARBA" id="ARBA00023306"/>
    </source>
</evidence>
<accession>A0A9J6FFL9</accession>
<keyword evidence="6" id="KW-0805">Transcription regulation</keyword>
<keyword evidence="10" id="KW-0539">Nucleus</keyword>
<evidence type="ECO:0000313" key="17">
    <source>
        <dbReference type="Proteomes" id="UP000821853"/>
    </source>
</evidence>
<evidence type="ECO:0000256" key="5">
    <source>
        <dbReference type="ARBA" id="ARBA00022833"/>
    </source>
</evidence>
<dbReference type="InterPro" id="IPR026516">
    <property type="entry name" value="THAP1/10"/>
</dbReference>
<sequence length="606" mass="67727">MRIYSDPFAFVVQILTFLASWKILPLPAKTLQPTAQLGGKGFQALHSAVNTPDCQAQQPFLWNDSPALCAPPSSKVTDASPQLYLNSWDPRIAFSGHGSAATMRVYSNPFAFLVQVGSAPSLYSKRSNNVCLLLLPCPCVMIAVTSECVHVVKLLIMSGDIQSNPGPPKDVPDKHYNELLSLIKSLHNKIDVKHDELMESINEVKEAQSSLEQQITDLDNRLSEVEKHVSCPEGLPTQNYQPQVMALNQWLDDFEDRSRRENLIFHCLADSSSETWAQPQEKNLVEVAEVASSQERGVQLMAPSSDTRGFGKMFCCNSSGTHFSGLRSCKEKRSLFRVPVEPDRRELWSRNIKRVDRPLDAGSVVCERHFEPQFIKRKFQTTVTGELVEIERERPLLTNDAVPTIFPDAPSYMTKSLPRKRKKSNLCDQHLPAAKRKKGLRLEKENSAEPTQDVESEEAWVAERQRVSFGNLKMPKSWSKITLPSCLNVFQYAECESDASGEESRVAFKKMVRVEVAGSRQDERAVATVYLNGKKSQQKEVATPGEAEALINDVNRMALCLGAGLHPVASKCSSFNGKFFFQVVFSHSQRWSGELHSLQVSAKANS</sequence>
<evidence type="ECO:0000256" key="13">
    <source>
        <dbReference type="SAM" id="Coils"/>
    </source>
</evidence>
<name>A0A9J6FFL9_HAELO</name>
<keyword evidence="3" id="KW-0479">Metal-binding</keyword>
<dbReference type="SUPFAM" id="SSF57716">
    <property type="entry name" value="Glucocorticoid receptor-like (DNA-binding domain)"/>
    <property type="match status" value="1"/>
</dbReference>
<protein>
    <recommendedName>
        <fullName evidence="15">THAP-type domain-containing protein</fullName>
    </recommendedName>
</protein>
<keyword evidence="5" id="KW-0862">Zinc</keyword>
<evidence type="ECO:0000259" key="15">
    <source>
        <dbReference type="PROSITE" id="PS50950"/>
    </source>
</evidence>